<dbReference type="PRINTS" id="PR00455">
    <property type="entry name" value="HTHTETR"/>
</dbReference>
<evidence type="ECO:0000313" key="4">
    <source>
        <dbReference type="EMBL" id="MCF6378017.1"/>
    </source>
</evidence>
<reference evidence="4 5" key="1">
    <citation type="submission" date="2022-01" db="EMBL/GenBank/DDBJ databases">
        <title>Nocardioides sp. nov., an actinomycete isolated from mining soil.</title>
        <authorList>
            <person name="Liu L."/>
        </authorList>
    </citation>
    <scope>NUCLEOTIDE SEQUENCE [LARGE SCALE GENOMIC DNA]</scope>
    <source>
        <strain evidence="4 5">KLBMP 9356</strain>
    </source>
</reference>
<feature type="DNA-binding region" description="H-T-H motif" evidence="2">
    <location>
        <begin position="25"/>
        <end position="44"/>
    </location>
</feature>
<comment type="caution">
    <text evidence="4">The sequence shown here is derived from an EMBL/GenBank/DDBJ whole genome shotgun (WGS) entry which is preliminary data.</text>
</comment>
<accession>A0ABS9H9X1</accession>
<dbReference type="Gene3D" id="1.10.357.10">
    <property type="entry name" value="Tetracycline Repressor, domain 2"/>
    <property type="match status" value="1"/>
</dbReference>
<organism evidence="4 5">
    <name type="scientific">Nocardioides potassii</name>
    <dbReference type="NCBI Taxonomy" id="2911371"/>
    <lineage>
        <taxon>Bacteria</taxon>
        <taxon>Bacillati</taxon>
        <taxon>Actinomycetota</taxon>
        <taxon>Actinomycetes</taxon>
        <taxon>Propionibacteriales</taxon>
        <taxon>Nocardioidaceae</taxon>
        <taxon>Nocardioides</taxon>
    </lineage>
</organism>
<name>A0ABS9H9X1_9ACTN</name>
<gene>
    <name evidence="4" type="ORF">L2K70_10405</name>
</gene>
<dbReference type="RefSeq" id="WP_236401768.1">
    <property type="nucleotide sequence ID" value="NZ_JAKJHZ010000006.1"/>
</dbReference>
<dbReference type="InterPro" id="IPR009057">
    <property type="entry name" value="Homeodomain-like_sf"/>
</dbReference>
<evidence type="ECO:0000313" key="5">
    <source>
        <dbReference type="Proteomes" id="UP001201161"/>
    </source>
</evidence>
<proteinExistence type="predicted"/>
<keyword evidence="1 2" id="KW-0238">DNA-binding</keyword>
<feature type="domain" description="HTH tetR-type" evidence="3">
    <location>
        <begin position="2"/>
        <end position="62"/>
    </location>
</feature>
<dbReference type="EMBL" id="JAKJHZ010000006">
    <property type="protein sequence ID" value="MCF6378017.1"/>
    <property type="molecule type" value="Genomic_DNA"/>
</dbReference>
<dbReference type="InterPro" id="IPR001647">
    <property type="entry name" value="HTH_TetR"/>
</dbReference>
<dbReference type="PANTHER" id="PTHR30055:SF209">
    <property type="entry name" value="POSSIBLE TRANSCRIPTIONAL REGULATORY PROTEIN (PROBABLY TETR-FAMILY)"/>
    <property type="match status" value="1"/>
</dbReference>
<protein>
    <submittedName>
        <fullName evidence="4">TetR/AcrR family transcriptional regulator</fullName>
    </submittedName>
</protein>
<dbReference type="SUPFAM" id="SSF46689">
    <property type="entry name" value="Homeodomain-like"/>
    <property type="match status" value="1"/>
</dbReference>
<sequence>MTDRRDVLVEVAARLLHAEGVDAVTTRRVAQEAGVQAPAIYRVFGDKDGLLDAVAEHTMATWVADKTRRAAGARDSDPVSDVRAGWIEAVEFGLANPALVSLMMAPRPGAPSPAVAAGLEVLRAKVRRLAEHGRLALPQEQATTLLHASGNGLVVDLLSRPVEERDLGMVEVMCEAVLAAVVTPDPGDDRPDPGPVPAALALLAHLDGLDLTPAERGLMREWLDRTTRA</sequence>
<dbReference type="Pfam" id="PF00440">
    <property type="entry name" value="TetR_N"/>
    <property type="match status" value="1"/>
</dbReference>
<dbReference type="Proteomes" id="UP001201161">
    <property type="component" value="Unassembled WGS sequence"/>
</dbReference>
<evidence type="ECO:0000259" key="3">
    <source>
        <dbReference type="PROSITE" id="PS50977"/>
    </source>
</evidence>
<dbReference type="PANTHER" id="PTHR30055">
    <property type="entry name" value="HTH-TYPE TRANSCRIPTIONAL REGULATOR RUTR"/>
    <property type="match status" value="1"/>
</dbReference>
<evidence type="ECO:0000256" key="2">
    <source>
        <dbReference type="PROSITE-ProRule" id="PRU00335"/>
    </source>
</evidence>
<keyword evidence="5" id="KW-1185">Reference proteome</keyword>
<dbReference type="InterPro" id="IPR050109">
    <property type="entry name" value="HTH-type_TetR-like_transc_reg"/>
</dbReference>
<evidence type="ECO:0000256" key="1">
    <source>
        <dbReference type="ARBA" id="ARBA00023125"/>
    </source>
</evidence>
<dbReference type="PROSITE" id="PS50977">
    <property type="entry name" value="HTH_TETR_2"/>
    <property type="match status" value="1"/>
</dbReference>